<feature type="domain" description="Sodium/calcium exchanger membrane region" evidence="18">
    <location>
        <begin position="270"/>
        <end position="419"/>
    </location>
</feature>
<keyword evidence="13" id="KW-0915">Sodium</keyword>
<keyword evidence="11" id="KW-0630">Potassium</keyword>
<keyword evidence="3" id="KW-0813">Transport</keyword>
<keyword evidence="6" id="KW-0109">Calcium transport</keyword>
<dbReference type="EMBL" id="JAPXFL010000010">
    <property type="protein sequence ID" value="KAK9500198.1"/>
    <property type="molecule type" value="Genomic_DNA"/>
</dbReference>
<dbReference type="InterPro" id="IPR004481">
    <property type="entry name" value="K/Na/Ca-exchanger"/>
</dbReference>
<feature type="transmembrane region" description="Helical" evidence="17">
    <location>
        <begin position="339"/>
        <end position="357"/>
    </location>
</feature>
<evidence type="ECO:0000256" key="6">
    <source>
        <dbReference type="ARBA" id="ARBA00022568"/>
    </source>
</evidence>
<organism evidence="19 20">
    <name type="scientific">Rhynocoris fuscipes</name>
    <dbReference type="NCBI Taxonomy" id="488301"/>
    <lineage>
        <taxon>Eukaryota</taxon>
        <taxon>Metazoa</taxon>
        <taxon>Ecdysozoa</taxon>
        <taxon>Arthropoda</taxon>
        <taxon>Hexapoda</taxon>
        <taxon>Insecta</taxon>
        <taxon>Pterygota</taxon>
        <taxon>Neoptera</taxon>
        <taxon>Paraneoptera</taxon>
        <taxon>Hemiptera</taxon>
        <taxon>Heteroptera</taxon>
        <taxon>Panheteroptera</taxon>
        <taxon>Cimicomorpha</taxon>
        <taxon>Reduviidae</taxon>
        <taxon>Harpactorinae</taxon>
        <taxon>Harpactorini</taxon>
        <taxon>Rhynocoris</taxon>
    </lineage>
</organism>
<evidence type="ECO:0000259" key="18">
    <source>
        <dbReference type="Pfam" id="PF01699"/>
    </source>
</evidence>
<dbReference type="Proteomes" id="UP001461498">
    <property type="component" value="Unassembled WGS sequence"/>
</dbReference>
<dbReference type="GO" id="GO:0005262">
    <property type="term" value="F:calcium channel activity"/>
    <property type="evidence" value="ECO:0007669"/>
    <property type="project" value="TreeGrafter"/>
</dbReference>
<evidence type="ECO:0000313" key="19">
    <source>
        <dbReference type="EMBL" id="KAK9500198.1"/>
    </source>
</evidence>
<feature type="transmembrane region" description="Helical" evidence="17">
    <location>
        <begin position="56"/>
        <end position="75"/>
    </location>
</feature>
<name>A0AAW1CR48_9HEMI</name>
<keyword evidence="16" id="KW-0739">Sodium transport</keyword>
<feature type="transmembrane region" description="Helical" evidence="17">
    <location>
        <begin position="304"/>
        <end position="327"/>
    </location>
</feature>
<keyword evidence="8" id="KW-0732">Signal</keyword>
<feature type="transmembrane region" description="Helical" evidence="17">
    <location>
        <begin position="377"/>
        <end position="396"/>
    </location>
</feature>
<dbReference type="InterPro" id="IPR004837">
    <property type="entry name" value="NaCa_Exmemb"/>
</dbReference>
<evidence type="ECO:0000256" key="1">
    <source>
        <dbReference type="ARBA" id="ARBA00004141"/>
    </source>
</evidence>
<evidence type="ECO:0000256" key="11">
    <source>
        <dbReference type="ARBA" id="ARBA00022958"/>
    </source>
</evidence>
<evidence type="ECO:0000313" key="20">
    <source>
        <dbReference type="Proteomes" id="UP001461498"/>
    </source>
</evidence>
<dbReference type="FunFam" id="1.20.1420.30:FF:000009">
    <property type="entry name" value="sodium/potassium/calcium exchanger 5 isoform X2"/>
    <property type="match status" value="1"/>
</dbReference>
<dbReference type="GO" id="GO:0015293">
    <property type="term" value="F:symporter activity"/>
    <property type="evidence" value="ECO:0007669"/>
    <property type="project" value="UniProtKB-KW"/>
</dbReference>
<evidence type="ECO:0000256" key="16">
    <source>
        <dbReference type="ARBA" id="ARBA00023201"/>
    </source>
</evidence>
<evidence type="ECO:0000256" key="15">
    <source>
        <dbReference type="ARBA" id="ARBA00023136"/>
    </source>
</evidence>
<comment type="subcellular location">
    <subcellularLocation>
        <location evidence="1">Membrane</location>
        <topology evidence="1">Multi-pass membrane protein</topology>
    </subcellularLocation>
</comment>
<dbReference type="GO" id="GO:0005886">
    <property type="term" value="C:plasma membrane"/>
    <property type="evidence" value="ECO:0007669"/>
    <property type="project" value="TreeGrafter"/>
</dbReference>
<gene>
    <name evidence="19" type="ORF">O3M35_001502</name>
</gene>
<evidence type="ECO:0000256" key="3">
    <source>
        <dbReference type="ARBA" id="ARBA00022448"/>
    </source>
</evidence>
<keyword evidence="5" id="KW-0633">Potassium transport</keyword>
<keyword evidence="12 17" id="KW-1133">Transmembrane helix</keyword>
<dbReference type="Gene3D" id="1.20.1420.30">
    <property type="entry name" value="NCX, central ion-binding region"/>
    <property type="match status" value="2"/>
</dbReference>
<dbReference type="InterPro" id="IPR044880">
    <property type="entry name" value="NCX_ion-bd_dom_sf"/>
</dbReference>
<keyword evidence="9" id="KW-0106">Calcium</keyword>
<keyword evidence="10" id="KW-0769">Symport</keyword>
<proteinExistence type="inferred from homology"/>
<keyword evidence="4" id="KW-0050">Antiport</keyword>
<feature type="transmembrane region" description="Helical" evidence="17">
    <location>
        <begin position="130"/>
        <end position="150"/>
    </location>
</feature>
<evidence type="ECO:0000256" key="4">
    <source>
        <dbReference type="ARBA" id="ARBA00022449"/>
    </source>
</evidence>
<evidence type="ECO:0000256" key="9">
    <source>
        <dbReference type="ARBA" id="ARBA00022837"/>
    </source>
</evidence>
<comment type="similarity">
    <text evidence="2">Belongs to the Ca(2+):cation antiporter (CaCA) (TC 2.A.19) family. SLC24A subfamily.</text>
</comment>
<keyword evidence="14" id="KW-0406">Ion transport</keyword>
<evidence type="ECO:0000256" key="14">
    <source>
        <dbReference type="ARBA" id="ARBA00023065"/>
    </source>
</evidence>
<evidence type="ECO:0000256" key="10">
    <source>
        <dbReference type="ARBA" id="ARBA00022847"/>
    </source>
</evidence>
<keyword evidence="7 17" id="KW-0812">Transmembrane</keyword>
<evidence type="ECO:0000256" key="17">
    <source>
        <dbReference type="SAM" id="Phobius"/>
    </source>
</evidence>
<feature type="transmembrane region" description="Helical" evidence="17">
    <location>
        <begin position="24"/>
        <end position="44"/>
    </location>
</feature>
<comment type="caution">
    <text evidence="19">The sequence shown here is derived from an EMBL/GenBank/DDBJ whole genome shotgun (WGS) entry which is preliminary data.</text>
</comment>
<protein>
    <recommendedName>
        <fullName evidence="18">Sodium/calcium exchanger membrane region domain-containing protein</fullName>
    </recommendedName>
</protein>
<evidence type="ECO:0000256" key="12">
    <source>
        <dbReference type="ARBA" id="ARBA00022989"/>
    </source>
</evidence>
<evidence type="ECO:0000256" key="8">
    <source>
        <dbReference type="ARBA" id="ARBA00022729"/>
    </source>
</evidence>
<sequence length="437" mass="48484">MDTPNCSLTSVHSFPTFSLPGGPVVLTIFSLLVVAYLFLMLARICDHYFVSCIKIISYNLGISSDVAGATLMAVAVSCPDLFMNCVATFVTEGDIGLGTVVGVTLFNILAVPALSVLLQPHKEIVIDYWSTTRDALFFGLSLICLSLSLLDNKIEWYEGLMFISLYAVYISVLCCNRYLRSKIESHLDKFRISKNISVEKWPLIPKSQSVMSYNIEEDLTSLHMKQNNECSFQCEGCLNWMICLLYTPIDLLLYITIPYPQTRNGPSKWYPLTFIACLTWVALISYTIAWMITVAGYELQIPDSLLGLTFIAIGMSIPEATASVIVARQGHGSMALSNSLGANTFDILICLGLPWVFKATYFSDPFHHVHINSRGIGYSALLLAAALILLYFCLAINRYKLSKTIGAVLLTIYLVFATLTALMEMNVFFIGNLPLCQ</sequence>
<feature type="domain" description="Sodium/calcium exchanger membrane region" evidence="18">
    <location>
        <begin position="31"/>
        <end position="172"/>
    </location>
</feature>
<evidence type="ECO:0000256" key="5">
    <source>
        <dbReference type="ARBA" id="ARBA00022538"/>
    </source>
</evidence>
<dbReference type="PANTHER" id="PTHR10846:SF73">
    <property type="entry name" value="SODIUM_CALCIUM EXCHANGER MEMBRANE REGION DOMAIN-CONTAINING PROTEIN"/>
    <property type="match status" value="1"/>
</dbReference>
<dbReference type="AlphaFoldDB" id="A0AAW1CR48"/>
<accession>A0AAW1CR48</accession>
<evidence type="ECO:0000256" key="7">
    <source>
        <dbReference type="ARBA" id="ARBA00022692"/>
    </source>
</evidence>
<evidence type="ECO:0000256" key="13">
    <source>
        <dbReference type="ARBA" id="ARBA00023053"/>
    </source>
</evidence>
<dbReference type="NCBIfam" id="TIGR00367">
    <property type="entry name" value="calcium/sodium antiporter"/>
    <property type="match status" value="1"/>
</dbReference>
<feature type="transmembrane region" description="Helical" evidence="17">
    <location>
        <begin position="95"/>
        <end position="118"/>
    </location>
</feature>
<dbReference type="GO" id="GO:0008273">
    <property type="term" value="F:calcium, potassium:sodium antiporter activity"/>
    <property type="evidence" value="ECO:0007669"/>
    <property type="project" value="TreeGrafter"/>
</dbReference>
<feature type="transmembrane region" description="Helical" evidence="17">
    <location>
        <begin position="408"/>
        <end position="431"/>
    </location>
</feature>
<dbReference type="PANTHER" id="PTHR10846">
    <property type="entry name" value="SODIUM/POTASSIUM/CALCIUM EXCHANGER"/>
    <property type="match status" value="1"/>
</dbReference>
<feature type="transmembrane region" description="Helical" evidence="17">
    <location>
        <begin position="269"/>
        <end position="292"/>
    </location>
</feature>
<feature type="transmembrane region" description="Helical" evidence="17">
    <location>
        <begin position="156"/>
        <end position="179"/>
    </location>
</feature>
<dbReference type="Pfam" id="PF01699">
    <property type="entry name" value="Na_Ca_ex"/>
    <property type="match status" value="2"/>
</dbReference>
<keyword evidence="20" id="KW-1185">Reference proteome</keyword>
<reference evidence="19 20" key="1">
    <citation type="submission" date="2022-12" db="EMBL/GenBank/DDBJ databases">
        <title>Chromosome-level genome assembly of true bugs.</title>
        <authorList>
            <person name="Ma L."/>
            <person name="Li H."/>
        </authorList>
    </citation>
    <scope>NUCLEOTIDE SEQUENCE [LARGE SCALE GENOMIC DNA]</scope>
    <source>
        <strain evidence="19">Lab_2022b</strain>
    </source>
</reference>
<keyword evidence="15 17" id="KW-0472">Membrane</keyword>
<evidence type="ECO:0000256" key="2">
    <source>
        <dbReference type="ARBA" id="ARBA00005364"/>
    </source>
</evidence>
<dbReference type="GO" id="GO:0006874">
    <property type="term" value="P:intracellular calcium ion homeostasis"/>
    <property type="evidence" value="ECO:0007669"/>
    <property type="project" value="TreeGrafter"/>
</dbReference>